<dbReference type="OrthoDB" id="2429546at2759"/>
<gene>
    <name evidence="1" type="ORF">C2G38_2233229</name>
</gene>
<protein>
    <submittedName>
        <fullName evidence="1">Uncharacterized protein</fullName>
    </submittedName>
</protein>
<proteinExistence type="predicted"/>
<accession>A0A397U0Y4</accession>
<comment type="caution">
    <text evidence="1">The sequence shown here is derived from an EMBL/GenBank/DDBJ whole genome shotgun (WGS) entry which is preliminary data.</text>
</comment>
<dbReference type="AlphaFoldDB" id="A0A397U0Y4"/>
<reference evidence="1 2" key="1">
    <citation type="submission" date="2018-06" db="EMBL/GenBank/DDBJ databases">
        <title>Comparative genomics reveals the genomic features of Rhizophagus irregularis, R. cerebriforme, R. diaphanum and Gigaspora rosea, and their symbiotic lifestyle signature.</title>
        <authorList>
            <person name="Morin E."/>
            <person name="San Clemente H."/>
            <person name="Chen E.C.H."/>
            <person name="De La Providencia I."/>
            <person name="Hainaut M."/>
            <person name="Kuo A."/>
            <person name="Kohler A."/>
            <person name="Murat C."/>
            <person name="Tang N."/>
            <person name="Roy S."/>
            <person name="Loubradou J."/>
            <person name="Henrissat B."/>
            <person name="Grigoriev I.V."/>
            <person name="Corradi N."/>
            <person name="Roux C."/>
            <person name="Martin F.M."/>
        </authorList>
    </citation>
    <scope>NUCLEOTIDE SEQUENCE [LARGE SCALE GENOMIC DNA]</scope>
    <source>
        <strain evidence="1 2">DAOM 194757</strain>
    </source>
</reference>
<organism evidence="1 2">
    <name type="scientific">Gigaspora rosea</name>
    <dbReference type="NCBI Taxonomy" id="44941"/>
    <lineage>
        <taxon>Eukaryota</taxon>
        <taxon>Fungi</taxon>
        <taxon>Fungi incertae sedis</taxon>
        <taxon>Mucoromycota</taxon>
        <taxon>Glomeromycotina</taxon>
        <taxon>Glomeromycetes</taxon>
        <taxon>Diversisporales</taxon>
        <taxon>Gigasporaceae</taxon>
        <taxon>Gigaspora</taxon>
    </lineage>
</organism>
<name>A0A397U0Y4_9GLOM</name>
<evidence type="ECO:0000313" key="1">
    <source>
        <dbReference type="EMBL" id="RIB00726.1"/>
    </source>
</evidence>
<dbReference type="Proteomes" id="UP000266673">
    <property type="component" value="Unassembled WGS sequence"/>
</dbReference>
<keyword evidence="2" id="KW-1185">Reference proteome</keyword>
<dbReference type="EMBL" id="QKWP01003712">
    <property type="protein sequence ID" value="RIB00726.1"/>
    <property type="molecule type" value="Genomic_DNA"/>
</dbReference>
<evidence type="ECO:0000313" key="2">
    <source>
        <dbReference type="Proteomes" id="UP000266673"/>
    </source>
</evidence>
<sequence>MKLIIKKNQACIKFKDPNFTTQTRLDAIVHVCNEALLDRDRYKSLAAIINIEIFNIDKEINDQFSIYSSEYTSDILVDNSKENYEVLAKVGKLFASQLANLKENSIIDNNGQNALNSEYFCLFCECNAKSHYNIDLTWLSTRNTKALFPVIDLLNYISDELHLLLQILDVLIEFLFKDLFKKMILSKILREELKKMSDLSIHFEFFIILLKLYGLLRTPTHTEEEILKFEEDAKNWVKTFCQPTVGQLNTAITILGLYRKEDIMPYMHMFCMHIPYFMRQLKKKGLSLRLFSTSSIEKNYNQVKLFFGGTIIREGKKQKPVVYDILKRP</sequence>